<evidence type="ECO:0000313" key="2">
    <source>
        <dbReference type="EMBL" id="TVO53413.1"/>
    </source>
</evidence>
<feature type="region of interest" description="Disordered" evidence="1">
    <location>
        <begin position="248"/>
        <end position="282"/>
    </location>
</feature>
<dbReference type="Gene3D" id="3.40.630.40">
    <property type="entry name" value="Zn-dependent exopeptidases"/>
    <property type="match status" value="1"/>
</dbReference>
<keyword evidence="2" id="KW-0378">Hydrolase</keyword>
<protein>
    <submittedName>
        <fullName evidence="2">N-formylglutamate amidohydrolase</fullName>
    </submittedName>
</protein>
<dbReference type="RefSeq" id="WP_144310642.1">
    <property type="nucleotide sequence ID" value="NZ_VMNK01000015.1"/>
</dbReference>
<dbReference type="InterPro" id="IPR007709">
    <property type="entry name" value="N-FG_amidohydro"/>
</dbReference>
<sequence>MSTPPILRSADHDHETNARLVISCEHGGNRIPARYRHFFVAHQAVLATHRGYDAGALRMARELAAVFDAPLVFATVSRLLVDLNRSVDHPHLHLAQIRSAPASVRQDILRQHYLPYRHEVEHRVRQGIADHGRVIHLASHSFTPELNGKVRHADIGLLYDPARPGEAQFCERWKMALKQCAPALVVRRNYPYAGKNDGLARHLRRALPPDTYLAIELEINQKHVAGNARAWARLRQVIIDALRQALGRPGPDTASNPQPPSPFPSLSAPTTGPCRRNAGAPP</sequence>
<proteinExistence type="predicted"/>
<evidence type="ECO:0000256" key="1">
    <source>
        <dbReference type="SAM" id="MobiDB-lite"/>
    </source>
</evidence>
<evidence type="ECO:0000313" key="3">
    <source>
        <dbReference type="Proteomes" id="UP000319502"/>
    </source>
</evidence>
<gene>
    <name evidence="2" type="ORF">FHP91_16720</name>
</gene>
<dbReference type="OrthoDB" id="9815326at2"/>
<name>A0A557QKI4_9RHOO</name>
<dbReference type="AlphaFoldDB" id="A0A557QKI4"/>
<reference evidence="2 3" key="1">
    <citation type="submission" date="2019-07" db="EMBL/GenBank/DDBJ databases">
        <title>The pathways for chlorine oxyanion respiration interact through the shared metabolite chlorate.</title>
        <authorList>
            <person name="Barnum T.P."/>
            <person name="Cheng Y."/>
            <person name="Hill K.A."/>
            <person name="Lucas L.N."/>
            <person name="Carlson H.K."/>
            <person name="Coates J.D."/>
        </authorList>
    </citation>
    <scope>NUCLEOTIDE SEQUENCE [LARGE SCALE GENOMIC DNA]</scope>
    <source>
        <strain evidence="2 3">SFB-3</strain>
    </source>
</reference>
<dbReference type="Pfam" id="PF05013">
    <property type="entry name" value="FGase"/>
    <property type="match status" value="1"/>
</dbReference>
<accession>A0A557QKI4</accession>
<dbReference type="SUPFAM" id="SSF53187">
    <property type="entry name" value="Zn-dependent exopeptidases"/>
    <property type="match status" value="1"/>
</dbReference>
<keyword evidence="3" id="KW-1185">Reference proteome</keyword>
<dbReference type="Proteomes" id="UP000319502">
    <property type="component" value="Unassembled WGS sequence"/>
</dbReference>
<dbReference type="GO" id="GO:0016787">
    <property type="term" value="F:hydrolase activity"/>
    <property type="evidence" value="ECO:0007669"/>
    <property type="project" value="UniProtKB-KW"/>
</dbReference>
<dbReference type="EMBL" id="VMNK01000015">
    <property type="protein sequence ID" value="TVO53413.1"/>
    <property type="molecule type" value="Genomic_DNA"/>
</dbReference>
<comment type="caution">
    <text evidence="2">The sequence shown here is derived from an EMBL/GenBank/DDBJ whole genome shotgun (WGS) entry which is preliminary data.</text>
</comment>
<organism evidence="2 3">
    <name type="scientific">Denitromonas halophila</name>
    <dbReference type="NCBI Taxonomy" id="1629404"/>
    <lineage>
        <taxon>Bacteria</taxon>
        <taxon>Pseudomonadati</taxon>
        <taxon>Pseudomonadota</taxon>
        <taxon>Betaproteobacteria</taxon>
        <taxon>Rhodocyclales</taxon>
        <taxon>Zoogloeaceae</taxon>
        <taxon>Denitromonas</taxon>
    </lineage>
</organism>